<reference evidence="2 3" key="1">
    <citation type="submission" date="2019-04" db="EMBL/GenBank/DDBJ databases">
        <authorList>
            <consortium name="DOE Joint Genome Institute"/>
            <person name="Mondo S."/>
            <person name="Kjaerbolling I."/>
            <person name="Vesth T."/>
            <person name="Frisvad J.C."/>
            <person name="Nybo J.L."/>
            <person name="Theobald S."/>
            <person name="Kildgaard S."/>
            <person name="Isbrandt T."/>
            <person name="Kuo A."/>
            <person name="Sato A."/>
            <person name="Lyhne E.K."/>
            <person name="Kogle M.E."/>
            <person name="Wiebenga A."/>
            <person name="Kun R.S."/>
            <person name="Lubbers R.J."/>
            <person name="Makela M.R."/>
            <person name="Barry K."/>
            <person name="Chovatia M."/>
            <person name="Clum A."/>
            <person name="Daum C."/>
            <person name="Haridas S."/>
            <person name="He G."/>
            <person name="LaButti K."/>
            <person name="Lipzen A."/>
            <person name="Riley R."/>
            <person name="Salamov A."/>
            <person name="Simmons B.A."/>
            <person name="Magnuson J.K."/>
            <person name="Henrissat B."/>
            <person name="Mortensen U.H."/>
            <person name="Larsen T.O."/>
            <person name="Devries R.P."/>
            <person name="Grigoriev I.V."/>
            <person name="Machida M."/>
            <person name="Baker S.E."/>
            <person name="Andersen M.R."/>
            <person name="Cantor M.N."/>
            <person name="Hua S.X."/>
        </authorList>
    </citation>
    <scope>NUCLEOTIDE SEQUENCE [LARGE SCALE GENOMIC DNA]</scope>
    <source>
        <strain evidence="2 3">CBS 119388</strain>
    </source>
</reference>
<dbReference type="Proteomes" id="UP000325579">
    <property type="component" value="Unassembled WGS sequence"/>
</dbReference>
<gene>
    <name evidence="2" type="ORF">BDV37DRAFT_267156</name>
</gene>
<evidence type="ECO:0000313" key="2">
    <source>
        <dbReference type="EMBL" id="KAE8396884.1"/>
    </source>
</evidence>
<keyword evidence="3" id="KW-1185">Reference proteome</keyword>
<protein>
    <submittedName>
        <fullName evidence="2">Uncharacterized protein</fullName>
    </submittedName>
</protein>
<dbReference type="AlphaFoldDB" id="A0A5N7CRX6"/>
<dbReference type="OrthoDB" id="10397889at2759"/>
<evidence type="ECO:0000256" key="1">
    <source>
        <dbReference type="SAM" id="MobiDB-lite"/>
    </source>
</evidence>
<dbReference type="EMBL" id="ML736958">
    <property type="protein sequence ID" value="KAE8396884.1"/>
    <property type="molecule type" value="Genomic_DNA"/>
</dbReference>
<dbReference type="GeneID" id="43668683"/>
<organism evidence="2 3">
    <name type="scientific">Aspergillus pseudonomiae</name>
    <dbReference type="NCBI Taxonomy" id="1506151"/>
    <lineage>
        <taxon>Eukaryota</taxon>
        <taxon>Fungi</taxon>
        <taxon>Dikarya</taxon>
        <taxon>Ascomycota</taxon>
        <taxon>Pezizomycotina</taxon>
        <taxon>Eurotiomycetes</taxon>
        <taxon>Eurotiomycetidae</taxon>
        <taxon>Eurotiales</taxon>
        <taxon>Aspergillaceae</taxon>
        <taxon>Aspergillus</taxon>
        <taxon>Aspergillus subgen. Circumdati</taxon>
    </lineage>
</organism>
<feature type="compositionally biased region" description="Polar residues" evidence="1">
    <location>
        <begin position="31"/>
        <end position="46"/>
    </location>
</feature>
<accession>A0A5N7CRX6</accession>
<evidence type="ECO:0000313" key="3">
    <source>
        <dbReference type="Proteomes" id="UP000325579"/>
    </source>
</evidence>
<name>A0A5N7CRX6_9EURO</name>
<feature type="region of interest" description="Disordered" evidence="1">
    <location>
        <begin position="132"/>
        <end position="153"/>
    </location>
</feature>
<dbReference type="RefSeq" id="XP_031934203.1">
    <property type="nucleotide sequence ID" value="XM_032083992.1"/>
</dbReference>
<proteinExistence type="predicted"/>
<feature type="compositionally biased region" description="Polar residues" evidence="1">
    <location>
        <begin position="55"/>
        <end position="101"/>
    </location>
</feature>
<feature type="region of interest" description="Disordered" evidence="1">
    <location>
        <begin position="27"/>
        <end position="101"/>
    </location>
</feature>
<sequence length="222" mass="23900">MPRTAPDTISLQQSPLMDTEGWTSAEYHLPNSRNDISSSTPSNKNATFHLGSDIHQCQSTESTNFPSMNRGPNHNASLHSPESRSNTNADSYFSSTLPTQGYRSDSSAQAIYSLGPQLIPNALEGPSIPAIDPSGPLLFPDQQPNILAPPVDPSGDLLFPDQQPNVLAPPVDPSGDLLFPDQQPNMSISLIPHSIRLSSPEIATAVGNMVHRIQQTLETQSL</sequence>